<proteinExistence type="predicted"/>
<organism evidence="1 2">
    <name type="scientific">Lentinus brumalis</name>
    <dbReference type="NCBI Taxonomy" id="2498619"/>
    <lineage>
        <taxon>Eukaryota</taxon>
        <taxon>Fungi</taxon>
        <taxon>Dikarya</taxon>
        <taxon>Basidiomycota</taxon>
        <taxon>Agaricomycotina</taxon>
        <taxon>Agaricomycetes</taxon>
        <taxon>Polyporales</taxon>
        <taxon>Polyporaceae</taxon>
        <taxon>Lentinus</taxon>
    </lineage>
</organism>
<accession>A0A371CR29</accession>
<reference evidence="1 2" key="1">
    <citation type="journal article" date="2018" name="Biotechnol. Biofuels">
        <title>Integrative visual omics of the white-rot fungus Polyporus brumalis exposes the biotechnological potential of its oxidative enzymes for delignifying raw plant biomass.</title>
        <authorList>
            <person name="Miyauchi S."/>
            <person name="Rancon A."/>
            <person name="Drula E."/>
            <person name="Hage H."/>
            <person name="Chaduli D."/>
            <person name="Favel A."/>
            <person name="Grisel S."/>
            <person name="Henrissat B."/>
            <person name="Herpoel-Gimbert I."/>
            <person name="Ruiz-Duenas F.J."/>
            <person name="Chevret D."/>
            <person name="Hainaut M."/>
            <person name="Lin J."/>
            <person name="Wang M."/>
            <person name="Pangilinan J."/>
            <person name="Lipzen A."/>
            <person name="Lesage-Meessen L."/>
            <person name="Navarro D."/>
            <person name="Riley R."/>
            <person name="Grigoriev I.V."/>
            <person name="Zhou S."/>
            <person name="Raouche S."/>
            <person name="Rosso M.N."/>
        </authorList>
    </citation>
    <scope>NUCLEOTIDE SEQUENCE [LARGE SCALE GENOMIC DNA]</scope>
    <source>
        <strain evidence="1 2">BRFM 1820</strain>
    </source>
</reference>
<gene>
    <name evidence="1" type="ORF">OH76DRAFT_85903</name>
</gene>
<protein>
    <submittedName>
        <fullName evidence="1">Uncharacterized protein</fullName>
    </submittedName>
</protein>
<sequence>MAPRLFQWLPSFHSFVVAPASFPLLLHRIDRAMQVASCFVHLAYNSSPTDTHSLLICCLLSQYPLESRDTPSRFRAMFPGVSQLPYYRTITYYSSILSPGCAPPTGGQPNLYYSCTRGIEESKSYC</sequence>
<dbReference type="AlphaFoldDB" id="A0A371CR29"/>
<dbReference type="Proteomes" id="UP000256964">
    <property type="component" value="Unassembled WGS sequence"/>
</dbReference>
<evidence type="ECO:0000313" key="2">
    <source>
        <dbReference type="Proteomes" id="UP000256964"/>
    </source>
</evidence>
<evidence type="ECO:0000313" key="1">
    <source>
        <dbReference type="EMBL" id="RDX42742.1"/>
    </source>
</evidence>
<dbReference type="EMBL" id="KZ857478">
    <property type="protein sequence ID" value="RDX42742.1"/>
    <property type="molecule type" value="Genomic_DNA"/>
</dbReference>
<name>A0A371CR29_9APHY</name>
<keyword evidence="2" id="KW-1185">Reference proteome</keyword>